<name>A0A4Q2UEX4_9BACT</name>
<dbReference type="RefSeq" id="WP_129604840.1">
    <property type="nucleotide sequence ID" value="NZ_SBLB01000007.1"/>
</dbReference>
<dbReference type="AlphaFoldDB" id="A0A4Q2UEX4"/>
<comment type="caution">
    <text evidence="2">The sequence shown here is derived from an EMBL/GenBank/DDBJ whole genome shotgun (WGS) entry which is preliminary data.</text>
</comment>
<gene>
    <name evidence="2" type="ORF">EQG79_23840</name>
</gene>
<evidence type="ECO:0000313" key="3">
    <source>
        <dbReference type="Proteomes" id="UP000290407"/>
    </source>
</evidence>
<sequence>MHKYLIFWAVYVSLSLPAIAQQASRQKATKQGICGTVVEKKGNMMPSVGPASARTNGAAVIREVLIFPLLNSSQVDAGENGFITSVRGVKPLKTVKSDKNGRFCVRMPVGKYTLMVREPKGLYANLSDSQNNIFPVSVQKNRQSTITVEISHSAVF</sequence>
<feature type="signal peptide" evidence="1">
    <location>
        <begin position="1"/>
        <end position="20"/>
    </location>
</feature>
<evidence type="ECO:0000313" key="2">
    <source>
        <dbReference type="EMBL" id="RYC67737.1"/>
    </source>
</evidence>
<proteinExistence type="predicted"/>
<protein>
    <recommendedName>
        <fullName evidence="4">Carboxypeptidase regulatory-like domain-containing protein</fullName>
    </recommendedName>
</protein>
<keyword evidence="1" id="KW-0732">Signal</keyword>
<evidence type="ECO:0000256" key="1">
    <source>
        <dbReference type="SAM" id="SignalP"/>
    </source>
</evidence>
<evidence type="ECO:0008006" key="4">
    <source>
        <dbReference type="Google" id="ProtNLM"/>
    </source>
</evidence>
<dbReference type="EMBL" id="SBLB01000007">
    <property type="protein sequence ID" value="RYC67737.1"/>
    <property type="molecule type" value="Genomic_DNA"/>
</dbReference>
<keyword evidence="3" id="KW-1185">Reference proteome</keyword>
<accession>A0A4Q2UEX4</accession>
<reference evidence="2 3" key="1">
    <citation type="submission" date="2019-01" db="EMBL/GenBank/DDBJ databases">
        <title>Spirosoma flava sp. nov., a propanil-degrading bacterium isolated from herbicide-contaminated soil.</title>
        <authorList>
            <person name="Zhang L."/>
            <person name="Jiang J.-D."/>
        </authorList>
    </citation>
    <scope>NUCLEOTIDE SEQUENCE [LARGE SCALE GENOMIC DNA]</scope>
    <source>
        <strain evidence="2 3">TY50</strain>
    </source>
</reference>
<organism evidence="2 3">
    <name type="scientific">Spirosoma sordidisoli</name>
    <dbReference type="NCBI Taxonomy" id="2502893"/>
    <lineage>
        <taxon>Bacteria</taxon>
        <taxon>Pseudomonadati</taxon>
        <taxon>Bacteroidota</taxon>
        <taxon>Cytophagia</taxon>
        <taxon>Cytophagales</taxon>
        <taxon>Cytophagaceae</taxon>
        <taxon>Spirosoma</taxon>
    </lineage>
</organism>
<feature type="chain" id="PRO_5020366133" description="Carboxypeptidase regulatory-like domain-containing protein" evidence="1">
    <location>
        <begin position="21"/>
        <end position="156"/>
    </location>
</feature>
<dbReference type="Proteomes" id="UP000290407">
    <property type="component" value="Unassembled WGS sequence"/>
</dbReference>